<sequence length="506" mass="54191">MNFRFPLRLVNSRLARDSRRVPASLVSASRRIATKSSGDTPFAYTWLTRTPQELSPDDVVTIPSFLSLPNSHTGSTPPMNSSPKLLGRLYGQSGPLYTVAAVIDKLPNETAFCATSLQADGPGVEGLSLLVVPELHIQGKAAPPRRIGGPASQEPDLGISIDAADLTTCQIGLRLAHTIFVNGKESTLLGMRWNWENTANDGGSYTLAESIDLSNCIVKSSSGVADIQSTMTLPLHPVGQRRKVISSMGNILREVSKSTDPNSLAPMPASSELEKELPRYIEDQDIVDQRVSVWALVEKPGATVSCSQDGLLESVFNGGKLHRVMSGGGGWGKKQGLLSLDPEIGFPGTTGQVDLNHLDDLFNHSTSTTSELPPRFPDGIVGDDLSMLSQVAAEGDFIQFYASVESTPLQQNQPRQNKGLDDVSYCFGVVSEAEQMNSETSQAPQAGLTALPNAFGALSEKAITYSRSMPPSIDEGQETKVWMPGPNTKLDVPGCRVTLISVADSE</sequence>
<reference evidence="1" key="1">
    <citation type="submission" date="2022-11" db="EMBL/GenBank/DDBJ databases">
        <authorList>
            <person name="Petersen C."/>
        </authorList>
    </citation>
    <scope>NUCLEOTIDE SEQUENCE</scope>
    <source>
        <strain evidence="1">IBT 23319</strain>
    </source>
</reference>
<dbReference type="OrthoDB" id="1744869at2759"/>
<name>A0A9W9P3W2_PENCI</name>
<dbReference type="EMBL" id="JAPQKT010000003">
    <property type="protein sequence ID" value="KAJ5234964.1"/>
    <property type="molecule type" value="Genomic_DNA"/>
</dbReference>
<evidence type="ECO:0000313" key="1">
    <source>
        <dbReference type="EMBL" id="KAJ5234964.1"/>
    </source>
</evidence>
<accession>A0A9W9P3W2</accession>
<dbReference type="AlphaFoldDB" id="A0A9W9P3W2"/>
<dbReference type="RefSeq" id="XP_056502464.1">
    <property type="nucleotide sequence ID" value="XM_056643052.1"/>
</dbReference>
<evidence type="ECO:0000313" key="2">
    <source>
        <dbReference type="Proteomes" id="UP001147733"/>
    </source>
</evidence>
<gene>
    <name evidence="1" type="ORF">N7469_004132</name>
</gene>
<protein>
    <submittedName>
        <fullName evidence="1">Uncharacterized protein</fullName>
    </submittedName>
</protein>
<dbReference type="GeneID" id="81382219"/>
<dbReference type="Proteomes" id="UP001147733">
    <property type="component" value="Unassembled WGS sequence"/>
</dbReference>
<reference evidence="1" key="2">
    <citation type="journal article" date="2023" name="IMA Fungus">
        <title>Comparative genomic study of the Penicillium genus elucidates a diverse pangenome and 15 lateral gene transfer events.</title>
        <authorList>
            <person name="Petersen C."/>
            <person name="Sorensen T."/>
            <person name="Nielsen M.R."/>
            <person name="Sondergaard T.E."/>
            <person name="Sorensen J.L."/>
            <person name="Fitzpatrick D.A."/>
            <person name="Frisvad J.C."/>
            <person name="Nielsen K.L."/>
        </authorList>
    </citation>
    <scope>NUCLEOTIDE SEQUENCE</scope>
    <source>
        <strain evidence="1">IBT 23319</strain>
    </source>
</reference>
<keyword evidence="2" id="KW-1185">Reference proteome</keyword>
<comment type="caution">
    <text evidence="1">The sequence shown here is derived from an EMBL/GenBank/DDBJ whole genome shotgun (WGS) entry which is preliminary data.</text>
</comment>
<organism evidence="1 2">
    <name type="scientific">Penicillium citrinum</name>
    <dbReference type="NCBI Taxonomy" id="5077"/>
    <lineage>
        <taxon>Eukaryota</taxon>
        <taxon>Fungi</taxon>
        <taxon>Dikarya</taxon>
        <taxon>Ascomycota</taxon>
        <taxon>Pezizomycotina</taxon>
        <taxon>Eurotiomycetes</taxon>
        <taxon>Eurotiomycetidae</taxon>
        <taxon>Eurotiales</taxon>
        <taxon>Aspergillaceae</taxon>
        <taxon>Penicillium</taxon>
    </lineage>
</organism>
<proteinExistence type="predicted"/>